<sequence>MPSHKTLWERACSRMRFIRQHYCCLTHRFREQARSHSLFAYSLNSWLQPWPWRRVDAVLRTDTHRWPRTR</sequence>
<proteinExistence type="predicted"/>
<name>A0AAP8YW92_PSEFL</name>
<accession>A0AAP8YW92</accession>
<dbReference type="AlphaFoldDB" id="A0AAP8YW92"/>
<reference evidence="1 2" key="1">
    <citation type="submission" date="2019-03" db="EMBL/GenBank/DDBJ databases">
        <title>Complete genome sequence of the plant growth promoting strain Pseudomonas fluorescens LBUM677.</title>
        <authorList>
            <person name="Novinscak A."/>
            <person name="Joly D."/>
            <person name="Filion M."/>
        </authorList>
    </citation>
    <scope>NUCLEOTIDE SEQUENCE [LARGE SCALE GENOMIC DNA]</scope>
    <source>
        <strain evidence="1 2">LBUM677</strain>
    </source>
</reference>
<gene>
    <name evidence="1" type="ORF">E4T63_02770</name>
</gene>
<organism evidence="1 2">
    <name type="scientific">Pseudomonas fluorescens</name>
    <dbReference type="NCBI Taxonomy" id="294"/>
    <lineage>
        <taxon>Bacteria</taxon>
        <taxon>Pseudomonadati</taxon>
        <taxon>Pseudomonadota</taxon>
        <taxon>Gammaproteobacteria</taxon>
        <taxon>Pseudomonadales</taxon>
        <taxon>Pseudomonadaceae</taxon>
        <taxon>Pseudomonas</taxon>
    </lineage>
</organism>
<evidence type="ECO:0000313" key="1">
    <source>
        <dbReference type="EMBL" id="QBX39555.1"/>
    </source>
</evidence>
<dbReference type="Proteomes" id="UP000295797">
    <property type="component" value="Chromosome"/>
</dbReference>
<evidence type="ECO:0000313" key="2">
    <source>
        <dbReference type="Proteomes" id="UP000295797"/>
    </source>
</evidence>
<dbReference type="EMBL" id="CP038438">
    <property type="protein sequence ID" value="QBX39555.1"/>
    <property type="molecule type" value="Genomic_DNA"/>
</dbReference>
<protein>
    <submittedName>
        <fullName evidence="1">Uncharacterized protein</fullName>
    </submittedName>
</protein>